<accession>A0AA35QB56</accession>
<feature type="compositionally biased region" description="Basic and acidic residues" evidence="1">
    <location>
        <begin position="308"/>
        <end position="329"/>
    </location>
</feature>
<feature type="region of interest" description="Disordered" evidence="1">
    <location>
        <begin position="132"/>
        <end position="422"/>
    </location>
</feature>
<evidence type="ECO:0000313" key="3">
    <source>
        <dbReference type="Proteomes" id="UP001160390"/>
    </source>
</evidence>
<feature type="compositionally biased region" description="Polar residues" evidence="1">
    <location>
        <begin position="171"/>
        <end position="192"/>
    </location>
</feature>
<keyword evidence="3" id="KW-1185">Reference proteome</keyword>
<comment type="caution">
    <text evidence="2">The sequence shown here is derived from an EMBL/GenBank/DDBJ whole genome shotgun (WGS) entry which is preliminary data.</text>
</comment>
<feature type="compositionally biased region" description="Polar residues" evidence="1">
    <location>
        <begin position="241"/>
        <end position="282"/>
    </location>
</feature>
<sequence>MPPATSSREKEPKAPTIGSLYDELNYGNRMCERRPERKGMLRNSIRTFDASHGHKYRKPRSVSDLNTRVYKEAISQIASDFLKAEGPRLWPNDHSDTRLYEETLVWPEDKDKLQDLMTQVFLRKRILKLRNDKMRKPRSGHRPRGAGSSTMEIDEDEPDNTPATPRRRSEMSQQLQLPGTVPTTPQSATTHPATAEGDDPFASGGEDAEATQRRDGGRPTQPLPRAAPSTTLIAQGRPASTGHSPLGATSSRSNVDGRNTASSLTEGNLHVHNSSAPSLNNSHSREVGVSSDDDNLMPPLEKIFPSPDRGHSSRKGKEKESEKERRKEMPPPQLPTERAAPVTGSDQGNQHPRQGPSPMSRFPSQQRGTSVFSTLDLGRSPSLRPRAPEASMEGVIDESTRPSVETDDLQHMNEGQRDGVTTRKSPLEPEIWFRAIVSRKPPVEESWKPNGKFSDKTLAELKKELPFNFDDGDVVGLKFTLKSYEGMRIVETIDHNNRHDLHHLKRVFGERIREAMKENTGGDRGPVTFDMEIETVKCSRARTVGREESLAPLLW</sequence>
<dbReference type="EMBL" id="CABFNP030001299">
    <property type="protein sequence ID" value="CAI6098781.1"/>
    <property type="molecule type" value="Genomic_DNA"/>
</dbReference>
<dbReference type="AlphaFoldDB" id="A0AA35QB56"/>
<name>A0AA35QB56_9HYPO</name>
<feature type="compositionally biased region" description="Basic residues" evidence="1">
    <location>
        <begin position="135"/>
        <end position="144"/>
    </location>
</feature>
<reference evidence="2" key="1">
    <citation type="submission" date="2023-01" db="EMBL/GenBank/DDBJ databases">
        <authorList>
            <person name="Piombo E."/>
        </authorList>
    </citation>
    <scope>NUCLEOTIDE SEQUENCE</scope>
</reference>
<evidence type="ECO:0000256" key="1">
    <source>
        <dbReference type="SAM" id="MobiDB-lite"/>
    </source>
</evidence>
<dbReference type="Proteomes" id="UP001160390">
    <property type="component" value="Unassembled WGS sequence"/>
</dbReference>
<feature type="compositionally biased region" description="Polar residues" evidence="1">
    <location>
        <begin position="362"/>
        <end position="373"/>
    </location>
</feature>
<organism evidence="2 3">
    <name type="scientific">Clonostachys chloroleuca</name>
    <dbReference type="NCBI Taxonomy" id="1926264"/>
    <lineage>
        <taxon>Eukaryota</taxon>
        <taxon>Fungi</taxon>
        <taxon>Dikarya</taxon>
        <taxon>Ascomycota</taxon>
        <taxon>Pezizomycotina</taxon>
        <taxon>Sordariomycetes</taxon>
        <taxon>Hypocreomycetidae</taxon>
        <taxon>Hypocreales</taxon>
        <taxon>Bionectriaceae</taxon>
        <taxon>Clonostachys</taxon>
    </lineage>
</organism>
<gene>
    <name evidence="2" type="ORF">CCHLO57077_00002798</name>
</gene>
<feature type="compositionally biased region" description="Basic and acidic residues" evidence="1">
    <location>
        <begin position="408"/>
        <end position="422"/>
    </location>
</feature>
<evidence type="ECO:0000313" key="2">
    <source>
        <dbReference type="EMBL" id="CAI6098781.1"/>
    </source>
</evidence>
<proteinExistence type="predicted"/>
<protein>
    <submittedName>
        <fullName evidence="2">Uncharacterized protein</fullName>
    </submittedName>
</protein>